<evidence type="ECO:0000313" key="3">
    <source>
        <dbReference type="Proteomes" id="UP000233837"/>
    </source>
</evidence>
<dbReference type="Proteomes" id="UP000233837">
    <property type="component" value="Unassembled WGS sequence"/>
</dbReference>
<accession>A0A2I0WIK1</accession>
<dbReference type="Gene3D" id="1.20.120.290">
    <property type="entry name" value="Oxygen-evolving enhancer protein 3 (PsbQ), four-helix up-down bundle"/>
    <property type="match status" value="1"/>
</dbReference>
<reference evidence="2 3" key="1">
    <citation type="journal article" date="2016" name="Sci. Rep.">
        <title>The Dendrobium catenatum Lindl. genome sequence provides insights into polysaccharide synthase, floral development and adaptive evolution.</title>
        <authorList>
            <person name="Zhang G.Q."/>
            <person name="Xu Q."/>
            <person name="Bian C."/>
            <person name="Tsai W.C."/>
            <person name="Yeh C.M."/>
            <person name="Liu K.W."/>
            <person name="Yoshida K."/>
            <person name="Zhang L.S."/>
            <person name="Chang S.B."/>
            <person name="Chen F."/>
            <person name="Shi Y."/>
            <person name="Su Y.Y."/>
            <person name="Zhang Y.Q."/>
            <person name="Chen L.J."/>
            <person name="Yin Y."/>
            <person name="Lin M."/>
            <person name="Huang H."/>
            <person name="Deng H."/>
            <person name="Wang Z.W."/>
            <person name="Zhu S.L."/>
            <person name="Zhao X."/>
            <person name="Deng C."/>
            <person name="Niu S.C."/>
            <person name="Huang J."/>
            <person name="Wang M."/>
            <person name="Liu G.H."/>
            <person name="Yang H.J."/>
            <person name="Xiao X.J."/>
            <person name="Hsiao Y.Y."/>
            <person name="Wu W.L."/>
            <person name="Chen Y.Y."/>
            <person name="Mitsuda N."/>
            <person name="Ohme-Takagi M."/>
            <person name="Luo Y.B."/>
            <person name="Van de Peer Y."/>
            <person name="Liu Z.J."/>
        </authorList>
    </citation>
    <scope>NUCLEOTIDE SEQUENCE [LARGE SCALE GENOMIC DNA]</scope>
    <source>
        <tissue evidence="2">The whole plant</tissue>
    </source>
</reference>
<proteinExistence type="predicted"/>
<evidence type="ECO:0000313" key="2">
    <source>
        <dbReference type="EMBL" id="PKU75493.1"/>
    </source>
</evidence>
<gene>
    <name evidence="2" type="ORF">MA16_Dca011269</name>
</gene>
<dbReference type="AlphaFoldDB" id="A0A2I0WIK1"/>
<dbReference type="EMBL" id="KZ502593">
    <property type="protein sequence ID" value="PKU75493.1"/>
    <property type="molecule type" value="Genomic_DNA"/>
</dbReference>
<name>A0A2I0WIK1_9ASPA</name>
<reference evidence="2 3" key="2">
    <citation type="journal article" date="2017" name="Nature">
        <title>The Apostasia genome and the evolution of orchids.</title>
        <authorList>
            <person name="Zhang G.Q."/>
            <person name="Liu K.W."/>
            <person name="Li Z."/>
            <person name="Lohaus R."/>
            <person name="Hsiao Y.Y."/>
            <person name="Niu S.C."/>
            <person name="Wang J.Y."/>
            <person name="Lin Y.C."/>
            <person name="Xu Q."/>
            <person name="Chen L.J."/>
            <person name="Yoshida K."/>
            <person name="Fujiwara S."/>
            <person name="Wang Z.W."/>
            <person name="Zhang Y.Q."/>
            <person name="Mitsuda N."/>
            <person name="Wang M."/>
            <person name="Liu G.H."/>
            <person name="Pecoraro L."/>
            <person name="Huang H.X."/>
            <person name="Xiao X.J."/>
            <person name="Lin M."/>
            <person name="Wu X.Y."/>
            <person name="Wu W.L."/>
            <person name="Chen Y.Y."/>
            <person name="Chang S.B."/>
            <person name="Sakamoto S."/>
            <person name="Ohme-Takagi M."/>
            <person name="Yagi M."/>
            <person name="Zeng S.J."/>
            <person name="Shen C.Y."/>
            <person name="Yeh C.M."/>
            <person name="Luo Y.B."/>
            <person name="Tsai W.C."/>
            <person name="Van de Peer Y."/>
            <person name="Liu Z.J."/>
        </authorList>
    </citation>
    <scope>NUCLEOTIDE SEQUENCE [LARGE SCALE GENOMIC DNA]</scope>
    <source>
        <tissue evidence="2">The whole plant</tissue>
    </source>
</reference>
<organism evidence="2 3">
    <name type="scientific">Dendrobium catenatum</name>
    <dbReference type="NCBI Taxonomy" id="906689"/>
    <lineage>
        <taxon>Eukaryota</taxon>
        <taxon>Viridiplantae</taxon>
        <taxon>Streptophyta</taxon>
        <taxon>Embryophyta</taxon>
        <taxon>Tracheophyta</taxon>
        <taxon>Spermatophyta</taxon>
        <taxon>Magnoliopsida</taxon>
        <taxon>Liliopsida</taxon>
        <taxon>Asparagales</taxon>
        <taxon>Orchidaceae</taxon>
        <taxon>Epidendroideae</taxon>
        <taxon>Malaxideae</taxon>
        <taxon>Dendrobiinae</taxon>
        <taxon>Dendrobium</taxon>
    </lineage>
</organism>
<keyword evidence="1" id="KW-0793">Thylakoid</keyword>
<protein>
    <submittedName>
        <fullName evidence="2">Uncharacterized protein</fullName>
    </submittedName>
</protein>
<dbReference type="InterPro" id="IPR023222">
    <property type="entry name" value="PsbQ-like_dom_sf"/>
</dbReference>
<evidence type="ECO:0000256" key="1">
    <source>
        <dbReference type="ARBA" id="ARBA00023078"/>
    </source>
</evidence>
<keyword evidence="3" id="KW-1185">Reference proteome</keyword>
<sequence>MENLECKGSVFRIKNCNFDLLSLGEELFDVVDDDFWWEFIGRNLCLKSTFLYCDIYQS</sequence>